<proteinExistence type="predicted"/>
<dbReference type="AlphaFoldDB" id="A0A4Y2SF69"/>
<reference evidence="1 2" key="1">
    <citation type="journal article" date="2019" name="Sci. Rep.">
        <title>Orb-weaving spider Araneus ventricosus genome elucidates the spidroin gene catalogue.</title>
        <authorList>
            <person name="Kono N."/>
            <person name="Nakamura H."/>
            <person name="Ohtoshi R."/>
            <person name="Moran D.A.P."/>
            <person name="Shinohara A."/>
            <person name="Yoshida Y."/>
            <person name="Fujiwara M."/>
            <person name="Mori M."/>
            <person name="Tomita M."/>
            <person name="Arakawa K."/>
        </authorList>
    </citation>
    <scope>NUCLEOTIDE SEQUENCE [LARGE SCALE GENOMIC DNA]</scope>
</reference>
<sequence length="97" mass="10988">MSPAYAECPLWDVLETALAAQYFVDANEMKHTHATSKVDGCQKTEISLAYSMKYEAAKLFPKNIPKYKTIEGVPETWEIQSQNGLFPEISFPERCPL</sequence>
<evidence type="ECO:0000313" key="2">
    <source>
        <dbReference type="Proteomes" id="UP000499080"/>
    </source>
</evidence>
<protein>
    <submittedName>
        <fullName evidence="1">Uncharacterized protein</fullName>
    </submittedName>
</protein>
<dbReference type="EMBL" id="BGPR01021008">
    <property type="protein sequence ID" value="GBN85895.1"/>
    <property type="molecule type" value="Genomic_DNA"/>
</dbReference>
<organism evidence="1 2">
    <name type="scientific">Araneus ventricosus</name>
    <name type="common">Orbweaver spider</name>
    <name type="synonym">Epeira ventricosa</name>
    <dbReference type="NCBI Taxonomy" id="182803"/>
    <lineage>
        <taxon>Eukaryota</taxon>
        <taxon>Metazoa</taxon>
        <taxon>Ecdysozoa</taxon>
        <taxon>Arthropoda</taxon>
        <taxon>Chelicerata</taxon>
        <taxon>Arachnida</taxon>
        <taxon>Araneae</taxon>
        <taxon>Araneomorphae</taxon>
        <taxon>Entelegynae</taxon>
        <taxon>Araneoidea</taxon>
        <taxon>Araneidae</taxon>
        <taxon>Araneus</taxon>
    </lineage>
</organism>
<accession>A0A4Y2SF69</accession>
<gene>
    <name evidence="1" type="ORF">AVEN_248865_1</name>
</gene>
<name>A0A4Y2SF69_ARAVE</name>
<comment type="caution">
    <text evidence="1">The sequence shown here is derived from an EMBL/GenBank/DDBJ whole genome shotgun (WGS) entry which is preliminary data.</text>
</comment>
<keyword evidence="2" id="KW-1185">Reference proteome</keyword>
<dbReference type="Proteomes" id="UP000499080">
    <property type="component" value="Unassembled WGS sequence"/>
</dbReference>
<dbReference type="OrthoDB" id="8300685at2759"/>
<evidence type="ECO:0000313" key="1">
    <source>
        <dbReference type="EMBL" id="GBN85895.1"/>
    </source>
</evidence>